<dbReference type="InterPro" id="IPR003607">
    <property type="entry name" value="HD/PDEase_dom"/>
</dbReference>
<dbReference type="InterPro" id="IPR037522">
    <property type="entry name" value="HD_GYP_dom"/>
</dbReference>
<dbReference type="PANTHER" id="PTHR45228">
    <property type="entry name" value="CYCLIC DI-GMP PHOSPHODIESTERASE TM_0186-RELATED"/>
    <property type="match status" value="1"/>
</dbReference>
<dbReference type="PANTHER" id="PTHR45228:SF8">
    <property type="entry name" value="TWO-COMPONENT RESPONSE REGULATOR-RELATED"/>
    <property type="match status" value="1"/>
</dbReference>
<reference evidence="5" key="1">
    <citation type="journal article" date="2016" name="Genome Announc.">
        <title>Complete genome sequence of Alkaliphilus metalliredigens strain QYMF, an alkaliphilic and metal-reducing bacterium isolated from borax-contaminated leachate ponds.</title>
        <authorList>
            <person name="Hwang C."/>
            <person name="Copeland A."/>
            <person name="Lucas S."/>
            <person name="Lapidus A."/>
            <person name="Barry K."/>
            <person name="Detter J.C."/>
            <person name="Glavina Del Rio T."/>
            <person name="Hammon N."/>
            <person name="Israni S."/>
            <person name="Dalin E."/>
            <person name="Tice H."/>
            <person name="Pitluck S."/>
            <person name="Chertkov O."/>
            <person name="Brettin T."/>
            <person name="Bruce D."/>
            <person name="Han C."/>
            <person name="Schmutz J."/>
            <person name="Larimer F."/>
            <person name="Land M.L."/>
            <person name="Hauser L."/>
            <person name="Kyrpides N."/>
            <person name="Mikhailova N."/>
            <person name="Ye Q."/>
            <person name="Zhou J."/>
            <person name="Richardson P."/>
            <person name="Fields M.W."/>
        </authorList>
    </citation>
    <scope>NUCLEOTIDE SEQUENCE [LARGE SCALE GENOMIC DNA]</scope>
    <source>
        <strain evidence="5">QYMF</strain>
    </source>
</reference>
<dbReference type="SUPFAM" id="SSF109604">
    <property type="entry name" value="HD-domain/PDEase-like"/>
    <property type="match status" value="1"/>
</dbReference>
<organism evidence="4 5">
    <name type="scientific">Alkaliphilus metalliredigens (strain QYMF)</name>
    <dbReference type="NCBI Taxonomy" id="293826"/>
    <lineage>
        <taxon>Bacteria</taxon>
        <taxon>Bacillati</taxon>
        <taxon>Bacillota</taxon>
        <taxon>Clostridia</taxon>
        <taxon>Peptostreptococcales</taxon>
        <taxon>Natronincolaceae</taxon>
        <taxon>Alkaliphilus</taxon>
    </lineage>
</organism>
<keyword evidence="4" id="KW-0378">Hydrolase</keyword>
<dbReference type="GO" id="GO:0016787">
    <property type="term" value="F:hydrolase activity"/>
    <property type="evidence" value="ECO:0007669"/>
    <property type="project" value="UniProtKB-KW"/>
</dbReference>
<feature type="domain" description="HD-GYP" evidence="3">
    <location>
        <begin position="432"/>
        <end position="644"/>
    </location>
</feature>
<proteinExistence type="predicted"/>
<feature type="transmembrane region" description="Helical" evidence="2">
    <location>
        <begin position="194"/>
        <end position="217"/>
    </location>
</feature>
<evidence type="ECO:0000313" key="4">
    <source>
        <dbReference type="EMBL" id="ABR47480.1"/>
    </source>
</evidence>
<dbReference type="InterPro" id="IPR003018">
    <property type="entry name" value="GAF"/>
</dbReference>
<gene>
    <name evidence="4" type="ordered locus">Amet_1274</name>
</gene>
<dbReference type="SMART" id="SM00471">
    <property type="entry name" value="HDc"/>
    <property type="match status" value="1"/>
</dbReference>
<dbReference type="Gene3D" id="3.30.450.40">
    <property type="match status" value="1"/>
</dbReference>
<dbReference type="Gene3D" id="1.10.3210.10">
    <property type="entry name" value="Hypothetical protein af1432"/>
    <property type="match status" value="1"/>
</dbReference>
<keyword evidence="2" id="KW-1133">Transmembrane helix</keyword>
<sequence length="655" mass="75176">MKNIKRVTLTAISIVVSIIVVTIFVHIYYVDNTTAQTERLFQIQGAIGDKYIQMNLPIAVLNNIANQRESLAEMEIARQKNLLEAQERNVHLIRDNINEMKVLAAQGRGILNDLEKSKVLRFLILENELKLGLEQLMLRFDEYEVRFSEYSSLDTEELSSFIIATEELYQDTSSIIAGLESGSRELERRFRRGYISFVNTALALLFIFILILVALIIRILKIDANYVFESLKKLNDHCYTEDGLPKLTPYFEEEKKLKQFVENRYAEQAVLEEIKEIASKEYILDDVLEKTFWKIKDFLDVDRIGVAFVDYGRKRIIAETGKINYGDIHLGPGFEVAFHETSLTKMLLTKKAVALQNLSEELNKRPHSPSLRLMVKEGIRSNMIIPLISGDTVFGFLFFSSFHLNAYDEKDLILAVKIAREMSTIIDKTYLTKSMLHNITLTFADLVEKKDLETGNHINRMTSYCRIIAEGLQTNGDQDYCTYPKFIHELEMYAPLHDIGKIGVPDCVLTKPGKLTEDEWTVMKQHTSIGAEILTKLEDSLRIFKKDFFKVAIDVSHYHHEKWDGSGYPKGLKGKEIPLAARIAAIADVFDALSSKRPYKRAFSFQESLEIIEEGAGKHFDPILVEAFMTCLPQIKEVYENKRDFEEELMVHSGN</sequence>
<dbReference type="AlphaFoldDB" id="A6TMR2"/>
<keyword evidence="1" id="KW-0175">Coiled coil</keyword>
<dbReference type="STRING" id="293826.Amet_1274"/>
<evidence type="ECO:0000259" key="3">
    <source>
        <dbReference type="PROSITE" id="PS51832"/>
    </source>
</evidence>
<dbReference type="EMBL" id="CP000724">
    <property type="protein sequence ID" value="ABR47480.1"/>
    <property type="molecule type" value="Genomic_DNA"/>
</dbReference>
<feature type="transmembrane region" description="Helical" evidence="2">
    <location>
        <begin position="7"/>
        <end position="29"/>
    </location>
</feature>
<dbReference type="SUPFAM" id="SSF55781">
    <property type="entry name" value="GAF domain-like"/>
    <property type="match status" value="1"/>
</dbReference>
<keyword evidence="2" id="KW-0472">Membrane</keyword>
<evidence type="ECO:0000256" key="1">
    <source>
        <dbReference type="SAM" id="Coils"/>
    </source>
</evidence>
<keyword evidence="5" id="KW-1185">Reference proteome</keyword>
<dbReference type="InterPro" id="IPR029016">
    <property type="entry name" value="GAF-like_dom_sf"/>
</dbReference>
<evidence type="ECO:0000313" key="5">
    <source>
        <dbReference type="Proteomes" id="UP000001572"/>
    </source>
</evidence>
<dbReference type="KEGG" id="amt:Amet_1274"/>
<dbReference type="eggNOG" id="COG2203">
    <property type="taxonomic scope" value="Bacteria"/>
</dbReference>
<name>A6TMR2_ALKMQ</name>
<dbReference type="Proteomes" id="UP000001572">
    <property type="component" value="Chromosome"/>
</dbReference>
<feature type="coiled-coil region" evidence="1">
    <location>
        <begin position="69"/>
        <end position="96"/>
    </location>
</feature>
<dbReference type="CDD" id="cd00077">
    <property type="entry name" value="HDc"/>
    <property type="match status" value="1"/>
</dbReference>
<dbReference type="eggNOG" id="COG3437">
    <property type="taxonomic scope" value="Bacteria"/>
</dbReference>
<dbReference type="HOGENOM" id="CLU_431314_0_0_9"/>
<dbReference type="Pfam" id="PF13185">
    <property type="entry name" value="GAF_2"/>
    <property type="match status" value="1"/>
</dbReference>
<accession>A6TMR2</accession>
<dbReference type="Pfam" id="PF13487">
    <property type="entry name" value="HD_5"/>
    <property type="match status" value="1"/>
</dbReference>
<keyword evidence="2" id="KW-0812">Transmembrane</keyword>
<dbReference type="InterPro" id="IPR052020">
    <property type="entry name" value="Cyclic_di-GMP/3'3'-cGAMP_PDE"/>
</dbReference>
<evidence type="ECO:0000256" key="2">
    <source>
        <dbReference type="SAM" id="Phobius"/>
    </source>
</evidence>
<dbReference type="PROSITE" id="PS51832">
    <property type="entry name" value="HD_GYP"/>
    <property type="match status" value="1"/>
</dbReference>
<protein>
    <submittedName>
        <fullName evidence="4">Metal dependent phosphohydrolase</fullName>
    </submittedName>
</protein>